<sequence>MLVIAVSAAREVLNWGSGFSDCQGVMVWHGLPVSLCLLGYPFD</sequence>
<dbReference type="AlphaFoldDB" id="A0A2T5GZ39"/>
<dbReference type="Proteomes" id="UP000244077">
    <property type="component" value="Unassembled WGS sequence"/>
</dbReference>
<protein>
    <submittedName>
        <fullName evidence="1">Uncharacterized protein</fullName>
    </submittedName>
</protein>
<organism evidence="1 2">
    <name type="scientific">Celeribacter persicus</name>
    <dbReference type="NCBI Taxonomy" id="1651082"/>
    <lineage>
        <taxon>Bacteria</taxon>
        <taxon>Pseudomonadati</taxon>
        <taxon>Pseudomonadota</taxon>
        <taxon>Alphaproteobacteria</taxon>
        <taxon>Rhodobacterales</taxon>
        <taxon>Roseobacteraceae</taxon>
        <taxon>Celeribacter</taxon>
    </lineage>
</organism>
<reference evidence="1 2" key="1">
    <citation type="submission" date="2018-04" db="EMBL/GenBank/DDBJ databases">
        <title>Genomic Encyclopedia of Archaeal and Bacterial Type Strains, Phase II (KMG-II): from individual species to whole genera.</title>
        <authorList>
            <person name="Goeker M."/>
        </authorList>
    </citation>
    <scope>NUCLEOTIDE SEQUENCE [LARGE SCALE GENOMIC DNA]</scope>
    <source>
        <strain evidence="1 2">DSM 100434</strain>
    </source>
</reference>
<evidence type="ECO:0000313" key="2">
    <source>
        <dbReference type="Proteomes" id="UP000244077"/>
    </source>
</evidence>
<dbReference type="EMBL" id="QAOH01000043">
    <property type="protein sequence ID" value="PTQ64601.1"/>
    <property type="molecule type" value="Genomic_DNA"/>
</dbReference>
<name>A0A2T5GZ39_9RHOB</name>
<proteinExistence type="predicted"/>
<gene>
    <name evidence="1" type="ORF">C8N42_1437</name>
</gene>
<dbReference type="RefSeq" id="WP_281261424.1">
    <property type="nucleotide sequence ID" value="NZ_QAOH01000043.1"/>
</dbReference>
<comment type="caution">
    <text evidence="1">The sequence shown here is derived from an EMBL/GenBank/DDBJ whole genome shotgun (WGS) entry which is preliminary data.</text>
</comment>
<keyword evidence="2" id="KW-1185">Reference proteome</keyword>
<accession>A0A2T5GZ39</accession>
<evidence type="ECO:0000313" key="1">
    <source>
        <dbReference type="EMBL" id="PTQ64601.1"/>
    </source>
</evidence>